<keyword evidence="5" id="KW-1185">Reference proteome</keyword>
<dbReference type="STRING" id="149040.A0A132B9V8"/>
<organism evidence="4 5">
    <name type="scientific">Mollisia scopiformis</name>
    <name type="common">Conifer needle endophyte fungus</name>
    <name type="synonym">Phialocephala scopiformis</name>
    <dbReference type="NCBI Taxonomy" id="149040"/>
    <lineage>
        <taxon>Eukaryota</taxon>
        <taxon>Fungi</taxon>
        <taxon>Dikarya</taxon>
        <taxon>Ascomycota</taxon>
        <taxon>Pezizomycotina</taxon>
        <taxon>Leotiomycetes</taxon>
        <taxon>Helotiales</taxon>
        <taxon>Mollisiaceae</taxon>
        <taxon>Mollisia</taxon>
    </lineage>
</organism>
<dbReference type="Gene3D" id="3.90.25.10">
    <property type="entry name" value="UDP-galactose 4-epimerase, domain 1"/>
    <property type="match status" value="1"/>
</dbReference>
<accession>A0A132B9V8</accession>
<name>A0A132B9V8_MOLSC</name>
<dbReference type="Proteomes" id="UP000070700">
    <property type="component" value="Unassembled WGS sequence"/>
</dbReference>
<dbReference type="InterPro" id="IPR008030">
    <property type="entry name" value="NmrA-like"/>
</dbReference>
<dbReference type="AlphaFoldDB" id="A0A132B9V8"/>
<dbReference type="Gene3D" id="3.40.50.720">
    <property type="entry name" value="NAD(P)-binding Rossmann-like Domain"/>
    <property type="match status" value="1"/>
</dbReference>
<keyword evidence="2" id="KW-0521">NADP</keyword>
<evidence type="ECO:0000259" key="3">
    <source>
        <dbReference type="Pfam" id="PF05368"/>
    </source>
</evidence>
<dbReference type="OrthoDB" id="9997102at2759"/>
<proteinExistence type="inferred from homology"/>
<dbReference type="Pfam" id="PF05368">
    <property type="entry name" value="NmrA"/>
    <property type="match status" value="1"/>
</dbReference>
<reference evidence="4 5" key="1">
    <citation type="submission" date="2015-10" db="EMBL/GenBank/DDBJ databases">
        <title>Full genome of DAOMC 229536 Phialocephala scopiformis, a fungal endophyte of spruce producing the potent anti-insectan compound rugulosin.</title>
        <authorList>
            <consortium name="DOE Joint Genome Institute"/>
            <person name="Walker A.K."/>
            <person name="Frasz S.L."/>
            <person name="Seifert K.A."/>
            <person name="Miller J.D."/>
            <person name="Mondo S.J."/>
            <person name="Labutti K."/>
            <person name="Lipzen A."/>
            <person name="Dockter R."/>
            <person name="Kennedy M."/>
            <person name="Grigoriev I.V."/>
            <person name="Spatafora J.W."/>
        </authorList>
    </citation>
    <scope>NUCLEOTIDE SEQUENCE [LARGE SCALE GENOMIC DNA]</scope>
    <source>
        <strain evidence="4 5">CBS 120377</strain>
    </source>
</reference>
<comment type="similarity">
    <text evidence="1">Belongs to the NmrA-type oxidoreductase family.</text>
</comment>
<dbReference type="PANTHER" id="PTHR42748:SF7">
    <property type="entry name" value="NMRA LIKE REDOX SENSOR 1-RELATED"/>
    <property type="match status" value="1"/>
</dbReference>
<protein>
    <submittedName>
        <fullName evidence="4">NAD(P)-binding protein</fullName>
    </submittedName>
</protein>
<evidence type="ECO:0000256" key="2">
    <source>
        <dbReference type="ARBA" id="ARBA00022857"/>
    </source>
</evidence>
<dbReference type="EMBL" id="KQ947435">
    <property type="protein sequence ID" value="KUJ08457.1"/>
    <property type="molecule type" value="Genomic_DNA"/>
</dbReference>
<feature type="domain" description="NmrA-like" evidence="3">
    <location>
        <begin position="2"/>
        <end position="260"/>
    </location>
</feature>
<dbReference type="InParanoid" id="A0A132B9V8"/>
<evidence type="ECO:0000313" key="4">
    <source>
        <dbReference type="EMBL" id="KUJ08457.1"/>
    </source>
</evidence>
<sequence>MANTILVLGATGKQGGAVINALLASPDAKAITICAVTRKPESAAAKALVLKAPDQIKLMIGDLKDCPSIFANAPLPIKRVFFVSIPDMGLMTDGTGEEVTGKALIDASLEHGVRHFVFTSVDRHGSDSDTNDTDVPHFWRKANIEKYLQETSRGSQMTWTILRPTAFMDNISPGFAGNVFPTAWRVGLPPETRLQFIALADIGHFGAKALLNPKTFAGRAISLAGDELTFEEANAIFHTQLGYDIPTTYNFVGSALLWAIKEVGLMFKFWEQVGYAADIASMRKEYPGLLGFRDWLKTSSWVPKVAN</sequence>
<evidence type="ECO:0000313" key="5">
    <source>
        <dbReference type="Proteomes" id="UP000070700"/>
    </source>
</evidence>
<dbReference type="SUPFAM" id="SSF51735">
    <property type="entry name" value="NAD(P)-binding Rossmann-fold domains"/>
    <property type="match status" value="1"/>
</dbReference>
<dbReference type="InterPro" id="IPR036291">
    <property type="entry name" value="NAD(P)-bd_dom_sf"/>
</dbReference>
<dbReference type="InterPro" id="IPR051164">
    <property type="entry name" value="NmrA-like_oxidored"/>
</dbReference>
<dbReference type="GeneID" id="28820935"/>
<dbReference type="PANTHER" id="PTHR42748">
    <property type="entry name" value="NITROGEN METABOLITE REPRESSION PROTEIN NMRA FAMILY MEMBER"/>
    <property type="match status" value="1"/>
</dbReference>
<dbReference type="RefSeq" id="XP_018062812.1">
    <property type="nucleotide sequence ID" value="XM_018211209.1"/>
</dbReference>
<dbReference type="KEGG" id="psco:LY89DRAFT_629552"/>
<gene>
    <name evidence="4" type="ORF">LY89DRAFT_629552</name>
</gene>
<evidence type="ECO:0000256" key="1">
    <source>
        <dbReference type="ARBA" id="ARBA00006328"/>
    </source>
</evidence>
<dbReference type="GO" id="GO:0005634">
    <property type="term" value="C:nucleus"/>
    <property type="evidence" value="ECO:0007669"/>
    <property type="project" value="TreeGrafter"/>
</dbReference>